<organism evidence="2 3">
    <name type="scientific">Cercospora beticola</name>
    <name type="common">Sugarbeet leaf spot fungus</name>
    <dbReference type="NCBI Taxonomy" id="122368"/>
    <lineage>
        <taxon>Eukaryota</taxon>
        <taxon>Fungi</taxon>
        <taxon>Dikarya</taxon>
        <taxon>Ascomycota</taxon>
        <taxon>Pezizomycotina</taxon>
        <taxon>Dothideomycetes</taxon>
        <taxon>Dothideomycetidae</taxon>
        <taxon>Mycosphaerellales</taxon>
        <taxon>Mycosphaerellaceae</taxon>
        <taxon>Cercospora</taxon>
    </lineage>
</organism>
<protein>
    <submittedName>
        <fullName evidence="2">Uncharacterized protein</fullName>
    </submittedName>
</protein>
<name>A0A2G5ID87_CERBT</name>
<accession>A0A2G5ID87</accession>
<evidence type="ECO:0000313" key="3">
    <source>
        <dbReference type="Proteomes" id="UP000230605"/>
    </source>
</evidence>
<feature type="region of interest" description="Disordered" evidence="1">
    <location>
        <begin position="117"/>
        <end position="147"/>
    </location>
</feature>
<dbReference type="Proteomes" id="UP000230605">
    <property type="component" value="Chromosome 1"/>
</dbReference>
<evidence type="ECO:0000313" key="2">
    <source>
        <dbReference type="EMBL" id="PIB02642.1"/>
    </source>
</evidence>
<proteinExistence type="predicted"/>
<reference evidence="2 3" key="1">
    <citation type="submission" date="2015-10" db="EMBL/GenBank/DDBJ databases">
        <title>The cercosporin biosynthetic gene cluster was horizontally transferred to several fungal lineages and shown to be expanded in Cercospora beticola based on microsynteny with recipient genomes.</title>
        <authorList>
            <person name="De Jonge R."/>
            <person name="Ebert M.K."/>
            <person name="Suttle J.C."/>
            <person name="Jurick Ii W.M."/>
            <person name="Secor G.A."/>
            <person name="Thomma B.P."/>
            <person name="Van De Peer Y."/>
            <person name="Bolton M.D."/>
        </authorList>
    </citation>
    <scope>NUCLEOTIDE SEQUENCE [LARGE SCALE GENOMIC DNA]</scope>
    <source>
        <strain evidence="2 3">09-40</strain>
    </source>
</reference>
<sequence>MFATKSLAMSRVLGHGGVTPMLNRYAFRRKADDDAFALDSLVKYRAVGKYEGSCGRPLSTGEVKRAASCSGRAVQAGTLPSFLPRTDSINLDHMRKSTTRPRQQRASCRHERLHCRRSTRPVYDNRRSQIHRSRPELLSMQREASRG</sequence>
<dbReference type="AlphaFoldDB" id="A0A2G5ID87"/>
<comment type="caution">
    <text evidence="2">The sequence shown here is derived from an EMBL/GenBank/DDBJ whole genome shotgun (WGS) entry which is preliminary data.</text>
</comment>
<gene>
    <name evidence="2" type="ORF">CB0940_02042</name>
</gene>
<evidence type="ECO:0000256" key="1">
    <source>
        <dbReference type="SAM" id="MobiDB-lite"/>
    </source>
</evidence>
<dbReference type="EMBL" id="LKMD01000100">
    <property type="protein sequence ID" value="PIB02642.1"/>
    <property type="molecule type" value="Genomic_DNA"/>
</dbReference>